<evidence type="ECO:0008006" key="4">
    <source>
        <dbReference type="Google" id="ProtNLM"/>
    </source>
</evidence>
<feature type="non-terminal residue" evidence="3">
    <location>
        <position position="173"/>
    </location>
</feature>
<feature type="coiled-coil region" evidence="1">
    <location>
        <begin position="97"/>
        <end position="124"/>
    </location>
</feature>
<organism evidence="3">
    <name type="scientific">human gut metagenome</name>
    <dbReference type="NCBI Taxonomy" id="408170"/>
    <lineage>
        <taxon>unclassified sequences</taxon>
        <taxon>metagenomes</taxon>
        <taxon>organismal metagenomes</taxon>
    </lineage>
</organism>
<name>K1TVS7_9ZZZZ</name>
<dbReference type="EMBL" id="AJWY01003899">
    <property type="protein sequence ID" value="EKC73948.1"/>
    <property type="molecule type" value="Genomic_DNA"/>
</dbReference>
<dbReference type="AlphaFoldDB" id="K1TVS7"/>
<feature type="region of interest" description="Disordered" evidence="2">
    <location>
        <begin position="154"/>
        <end position="173"/>
    </location>
</feature>
<comment type="caution">
    <text evidence="3">The sequence shown here is derived from an EMBL/GenBank/DDBJ whole genome shotgun (WGS) entry which is preliminary data.</text>
</comment>
<evidence type="ECO:0000256" key="2">
    <source>
        <dbReference type="SAM" id="MobiDB-lite"/>
    </source>
</evidence>
<evidence type="ECO:0000313" key="3">
    <source>
        <dbReference type="EMBL" id="EKC73948.1"/>
    </source>
</evidence>
<sequence>NKYAKNKPEDKEQFFMQVGGKSYTDKKEAGTAIIAMCKEIKGINASADVGEYLGFKLNVTFDSFNNKFVMNVKGAMSHPMEVGADPLGNITRINNALEAMPAQLEEAQTKLSNVEHQLETARAEVNKPFAQEAELSEKLDRLTALNALLNMDEKGNDAIGMDEETQEEPERKL</sequence>
<reference evidence="3" key="1">
    <citation type="journal article" date="2013" name="Environ. Microbiol.">
        <title>Microbiota from the distal guts of lean and obese adolescents exhibit partial functional redundancy besides clear differences in community structure.</title>
        <authorList>
            <person name="Ferrer M."/>
            <person name="Ruiz A."/>
            <person name="Lanza F."/>
            <person name="Haange S.B."/>
            <person name="Oberbach A."/>
            <person name="Till H."/>
            <person name="Bargiela R."/>
            <person name="Campoy C."/>
            <person name="Segura M.T."/>
            <person name="Richter M."/>
            <person name="von Bergen M."/>
            <person name="Seifert J."/>
            <person name="Suarez A."/>
        </authorList>
    </citation>
    <scope>NUCLEOTIDE SEQUENCE</scope>
</reference>
<keyword evidence="1" id="KW-0175">Coiled coil</keyword>
<protein>
    <recommendedName>
        <fullName evidence="4">DNA methylase</fullName>
    </recommendedName>
</protein>
<accession>K1TVS7</accession>
<evidence type="ECO:0000256" key="1">
    <source>
        <dbReference type="SAM" id="Coils"/>
    </source>
</evidence>
<gene>
    <name evidence="3" type="ORF">LEA_05970</name>
</gene>
<feature type="non-terminal residue" evidence="3">
    <location>
        <position position="1"/>
    </location>
</feature>
<proteinExistence type="predicted"/>